<dbReference type="InterPro" id="IPR021109">
    <property type="entry name" value="Peptidase_aspartic_dom_sf"/>
</dbReference>
<feature type="domain" description="Peptidase A1" evidence="7">
    <location>
        <begin position="73"/>
        <end position="459"/>
    </location>
</feature>
<dbReference type="CDD" id="cd05476">
    <property type="entry name" value="pepsin_A_like_plant"/>
    <property type="match status" value="1"/>
</dbReference>
<dbReference type="OrthoDB" id="2747330at2759"/>
<keyword evidence="4" id="KW-0378">Hydrolase</keyword>
<dbReference type="AlphaFoldDB" id="A0A9N7NFF1"/>
<dbReference type="InterPro" id="IPR051708">
    <property type="entry name" value="Plant_Aspart_Prot_A1"/>
</dbReference>
<keyword evidence="9" id="KW-1185">Reference proteome</keyword>
<dbReference type="Pfam" id="PF14543">
    <property type="entry name" value="TAXi_N"/>
    <property type="match status" value="1"/>
</dbReference>
<dbReference type="InterPro" id="IPR033121">
    <property type="entry name" value="PEPTIDASE_A1"/>
</dbReference>
<organism evidence="8 9">
    <name type="scientific">Striga hermonthica</name>
    <name type="common">Purple witchweed</name>
    <name type="synonym">Buchnera hermonthica</name>
    <dbReference type="NCBI Taxonomy" id="68872"/>
    <lineage>
        <taxon>Eukaryota</taxon>
        <taxon>Viridiplantae</taxon>
        <taxon>Streptophyta</taxon>
        <taxon>Embryophyta</taxon>
        <taxon>Tracheophyta</taxon>
        <taxon>Spermatophyta</taxon>
        <taxon>Magnoliopsida</taxon>
        <taxon>eudicotyledons</taxon>
        <taxon>Gunneridae</taxon>
        <taxon>Pentapetalae</taxon>
        <taxon>asterids</taxon>
        <taxon>lamiids</taxon>
        <taxon>Lamiales</taxon>
        <taxon>Orobanchaceae</taxon>
        <taxon>Buchnereae</taxon>
        <taxon>Striga</taxon>
    </lineage>
</organism>
<feature type="chain" id="PRO_5040472940" evidence="6">
    <location>
        <begin position="28"/>
        <end position="531"/>
    </location>
</feature>
<dbReference type="EMBL" id="CACSLK010027838">
    <property type="protein sequence ID" value="CAA0833270.1"/>
    <property type="molecule type" value="Genomic_DNA"/>
</dbReference>
<protein>
    <submittedName>
        <fullName evidence="8">Eukaryotic aspartyl protease family protein</fullName>
    </submittedName>
</protein>
<evidence type="ECO:0000259" key="7">
    <source>
        <dbReference type="PROSITE" id="PS51767"/>
    </source>
</evidence>
<keyword evidence="5" id="KW-0325">Glycoprotein</keyword>
<name>A0A9N7NFF1_STRHE</name>
<dbReference type="GO" id="GO:0004190">
    <property type="term" value="F:aspartic-type endopeptidase activity"/>
    <property type="evidence" value="ECO:0007669"/>
    <property type="project" value="UniProtKB-KW"/>
</dbReference>
<evidence type="ECO:0000256" key="3">
    <source>
        <dbReference type="ARBA" id="ARBA00022750"/>
    </source>
</evidence>
<dbReference type="PANTHER" id="PTHR47967">
    <property type="entry name" value="OS07G0603500 PROTEIN-RELATED"/>
    <property type="match status" value="1"/>
</dbReference>
<dbReference type="Gene3D" id="2.40.70.10">
    <property type="entry name" value="Acid Proteases"/>
    <property type="match status" value="2"/>
</dbReference>
<evidence type="ECO:0000256" key="6">
    <source>
        <dbReference type="SAM" id="SignalP"/>
    </source>
</evidence>
<reference evidence="8" key="1">
    <citation type="submission" date="2019-12" db="EMBL/GenBank/DDBJ databases">
        <authorList>
            <person name="Scholes J."/>
        </authorList>
    </citation>
    <scope>NUCLEOTIDE SEQUENCE</scope>
</reference>
<dbReference type="InterPro" id="IPR034161">
    <property type="entry name" value="Pepsin-like_plant"/>
</dbReference>
<proteinExistence type="inferred from homology"/>
<dbReference type="GO" id="GO:0006508">
    <property type="term" value="P:proteolysis"/>
    <property type="evidence" value="ECO:0007669"/>
    <property type="project" value="UniProtKB-KW"/>
</dbReference>
<evidence type="ECO:0000256" key="2">
    <source>
        <dbReference type="ARBA" id="ARBA00022670"/>
    </source>
</evidence>
<keyword evidence="2 8" id="KW-0645">Protease</keyword>
<dbReference type="PANTHER" id="PTHR47967:SF47">
    <property type="entry name" value="CHLOROPLAST NUCLEOID DNA-BINDING PROTEIN-LIKE"/>
    <property type="match status" value="1"/>
</dbReference>
<accession>A0A9N7NFF1</accession>
<evidence type="ECO:0000256" key="5">
    <source>
        <dbReference type="ARBA" id="ARBA00023180"/>
    </source>
</evidence>
<evidence type="ECO:0000313" key="8">
    <source>
        <dbReference type="EMBL" id="CAA0833270.1"/>
    </source>
</evidence>
<evidence type="ECO:0000313" key="9">
    <source>
        <dbReference type="Proteomes" id="UP001153555"/>
    </source>
</evidence>
<comment type="similarity">
    <text evidence="1">Belongs to the peptidase A1 family.</text>
</comment>
<keyword evidence="3" id="KW-0064">Aspartyl protease</keyword>
<dbReference type="GO" id="GO:0005576">
    <property type="term" value="C:extracellular region"/>
    <property type="evidence" value="ECO:0007669"/>
    <property type="project" value="TreeGrafter"/>
</dbReference>
<dbReference type="Proteomes" id="UP001153555">
    <property type="component" value="Unassembled WGS sequence"/>
</dbReference>
<dbReference type="Pfam" id="PF14541">
    <property type="entry name" value="TAXi_C"/>
    <property type="match status" value="1"/>
</dbReference>
<feature type="signal peptide" evidence="6">
    <location>
        <begin position="1"/>
        <end position="27"/>
    </location>
</feature>
<dbReference type="SUPFAM" id="SSF50630">
    <property type="entry name" value="Acid proteases"/>
    <property type="match status" value="1"/>
</dbReference>
<evidence type="ECO:0000256" key="1">
    <source>
        <dbReference type="ARBA" id="ARBA00007447"/>
    </source>
</evidence>
<sequence length="531" mass="58223">MSSLLNMPTFHALFLFTIALTFYKLHASQSSTYNSLTFSLTHSKLAKDGSSSSFSDRVSQNQSLPIKEIPDGFVMSISLGTPPQLIQKLFFDTGSDLIWVPSGNQSNPFQCQGCDNNYYKNLNLTIYNPLSSTSRSRESCLSLICADIHGNGDYHDTCTAVGCSLFSLLNNTCDRPCPSFNYEYGDGIVAGSMTRDTLVVLPDNNNDGSNNPNISFGCVRTTYREPIGIVGFGKGRLSFPSQLGFLGKGFAHCFLPFDYSSNPNYSTPLILGDQAISSKEYMQFTPMQYNPLYPNFYYIGLEGITVGNTTTIPAPEILRHFDSSLNGGMIIDSGTRSTHLPDPFYSDLRKAIGSVVKYPRAPAAEAGTGFDLCYRIPVSATQPYDLPSITFHFLNNVSLALPQGSLFYKVAPPINGTRPVCLLFERMDDDPEASGVFGSSQQESVEVVYDLENKRIGFHEIVPDPTPITPVRTHTARFASFRLPDPKILPLVVAFLPIGTSTTFGVESARSTAANLHHLFPLPPPSIPHHP</sequence>
<dbReference type="PROSITE" id="PS51767">
    <property type="entry name" value="PEPTIDASE_A1"/>
    <property type="match status" value="1"/>
</dbReference>
<dbReference type="InterPro" id="IPR032861">
    <property type="entry name" value="TAXi_N"/>
</dbReference>
<comment type="caution">
    <text evidence="8">The sequence shown here is derived from an EMBL/GenBank/DDBJ whole genome shotgun (WGS) entry which is preliminary data.</text>
</comment>
<evidence type="ECO:0000256" key="4">
    <source>
        <dbReference type="ARBA" id="ARBA00022801"/>
    </source>
</evidence>
<dbReference type="InterPro" id="IPR032799">
    <property type="entry name" value="TAXi_C"/>
</dbReference>
<gene>
    <name evidence="8" type="ORF">SHERM_28537</name>
</gene>
<keyword evidence="6" id="KW-0732">Signal</keyword>